<evidence type="ECO:0000256" key="6">
    <source>
        <dbReference type="SAM" id="MobiDB-lite"/>
    </source>
</evidence>
<gene>
    <name evidence="5 7" type="primary">rpmH</name>
    <name evidence="7" type="ORF">ENV54_10950</name>
</gene>
<dbReference type="GO" id="GO:0006412">
    <property type="term" value="P:translation"/>
    <property type="evidence" value="ECO:0007669"/>
    <property type="project" value="UniProtKB-UniRule"/>
</dbReference>
<dbReference type="AlphaFoldDB" id="A0A7C4AT61"/>
<dbReference type="FunFam" id="1.10.287.3980:FF:000001">
    <property type="entry name" value="Mitochondrial ribosomal protein L34"/>
    <property type="match status" value="1"/>
</dbReference>
<dbReference type="PANTHER" id="PTHR14503">
    <property type="entry name" value="MITOCHONDRIAL RIBOSOMAL PROTEIN 34 FAMILY MEMBER"/>
    <property type="match status" value="1"/>
</dbReference>
<comment type="similarity">
    <text evidence="1 5">Belongs to the bacterial ribosomal protein bL34 family.</text>
</comment>
<protein>
    <recommendedName>
        <fullName evidence="4 5">Large ribosomal subunit protein bL34</fullName>
    </recommendedName>
</protein>
<organism evidence="7">
    <name type="scientific">Desulfomonile tiedjei</name>
    <dbReference type="NCBI Taxonomy" id="2358"/>
    <lineage>
        <taxon>Bacteria</taxon>
        <taxon>Pseudomonadati</taxon>
        <taxon>Thermodesulfobacteriota</taxon>
        <taxon>Desulfomonilia</taxon>
        <taxon>Desulfomonilales</taxon>
        <taxon>Desulfomonilaceae</taxon>
        <taxon>Desulfomonile</taxon>
    </lineage>
</organism>
<dbReference type="GO" id="GO:1990904">
    <property type="term" value="C:ribonucleoprotein complex"/>
    <property type="evidence" value="ECO:0007669"/>
    <property type="project" value="UniProtKB-KW"/>
</dbReference>
<feature type="compositionally biased region" description="Polar residues" evidence="6">
    <location>
        <begin position="1"/>
        <end position="10"/>
    </location>
</feature>
<sequence>MKRTYQPSNLSRKRTHGFRIRMRTKSGRLVLKRRRAKGRKRLSV</sequence>
<reference evidence="7" key="1">
    <citation type="journal article" date="2020" name="mSystems">
        <title>Genome- and Community-Level Interaction Insights into Carbon Utilization and Element Cycling Functions of Hydrothermarchaeota in Hydrothermal Sediment.</title>
        <authorList>
            <person name="Zhou Z."/>
            <person name="Liu Y."/>
            <person name="Xu W."/>
            <person name="Pan J."/>
            <person name="Luo Z.H."/>
            <person name="Li M."/>
        </authorList>
    </citation>
    <scope>NUCLEOTIDE SEQUENCE [LARGE SCALE GENOMIC DNA]</scope>
    <source>
        <strain evidence="7">SpSt-769</strain>
    </source>
</reference>
<dbReference type="PANTHER" id="PTHR14503:SF4">
    <property type="entry name" value="LARGE RIBOSOMAL SUBUNIT PROTEIN BL34M"/>
    <property type="match status" value="1"/>
</dbReference>
<evidence type="ECO:0000256" key="1">
    <source>
        <dbReference type="ARBA" id="ARBA00010111"/>
    </source>
</evidence>
<dbReference type="PROSITE" id="PS00784">
    <property type="entry name" value="RIBOSOMAL_L34"/>
    <property type="match status" value="1"/>
</dbReference>
<dbReference type="GO" id="GO:0003735">
    <property type="term" value="F:structural constituent of ribosome"/>
    <property type="evidence" value="ECO:0007669"/>
    <property type="project" value="InterPro"/>
</dbReference>
<dbReference type="InterPro" id="IPR020939">
    <property type="entry name" value="Ribosomal_bL34_CS"/>
</dbReference>
<dbReference type="Pfam" id="PF00468">
    <property type="entry name" value="Ribosomal_L34"/>
    <property type="match status" value="1"/>
</dbReference>
<accession>A0A7C4AT61</accession>
<comment type="caution">
    <text evidence="7">The sequence shown here is derived from an EMBL/GenBank/DDBJ whole genome shotgun (WGS) entry which is preliminary data.</text>
</comment>
<keyword evidence="3 5" id="KW-0687">Ribonucleoprotein</keyword>
<keyword evidence="2 5" id="KW-0689">Ribosomal protein</keyword>
<evidence type="ECO:0000256" key="5">
    <source>
        <dbReference type="HAMAP-Rule" id="MF_00391"/>
    </source>
</evidence>
<dbReference type="InterPro" id="IPR000271">
    <property type="entry name" value="Ribosomal_bL34"/>
</dbReference>
<dbReference type="Gene3D" id="1.10.287.3980">
    <property type="match status" value="1"/>
</dbReference>
<evidence type="ECO:0000313" key="7">
    <source>
        <dbReference type="EMBL" id="HGH61802.1"/>
    </source>
</evidence>
<dbReference type="NCBIfam" id="TIGR01030">
    <property type="entry name" value="rpmH_bact"/>
    <property type="match status" value="1"/>
</dbReference>
<feature type="compositionally biased region" description="Basic residues" evidence="6">
    <location>
        <begin position="11"/>
        <end position="26"/>
    </location>
</feature>
<dbReference type="EMBL" id="DTGT01000353">
    <property type="protein sequence ID" value="HGH61802.1"/>
    <property type="molecule type" value="Genomic_DNA"/>
</dbReference>
<dbReference type="GO" id="GO:0005840">
    <property type="term" value="C:ribosome"/>
    <property type="evidence" value="ECO:0007669"/>
    <property type="project" value="UniProtKB-KW"/>
</dbReference>
<proteinExistence type="inferred from homology"/>
<evidence type="ECO:0000256" key="3">
    <source>
        <dbReference type="ARBA" id="ARBA00023274"/>
    </source>
</evidence>
<name>A0A7C4AT61_9BACT</name>
<feature type="region of interest" description="Disordered" evidence="6">
    <location>
        <begin position="1"/>
        <end position="26"/>
    </location>
</feature>
<evidence type="ECO:0000256" key="2">
    <source>
        <dbReference type="ARBA" id="ARBA00022980"/>
    </source>
</evidence>
<evidence type="ECO:0000256" key="4">
    <source>
        <dbReference type="ARBA" id="ARBA00035177"/>
    </source>
</evidence>
<dbReference type="HAMAP" id="MF_00391">
    <property type="entry name" value="Ribosomal_bL34"/>
    <property type="match status" value="1"/>
</dbReference>